<name>A0A1W2AES8_9FLAO</name>
<accession>A0A1W2AES8</accession>
<dbReference type="OrthoDB" id="9802344at2"/>
<keyword evidence="1" id="KW-0238">DNA-binding</keyword>
<evidence type="ECO:0000313" key="3">
    <source>
        <dbReference type="Proteomes" id="UP000192393"/>
    </source>
</evidence>
<dbReference type="RefSeq" id="WP_084017021.1">
    <property type="nucleotide sequence ID" value="NZ_FWXS01000004.1"/>
</dbReference>
<dbReference type="AlphaFoldDB" id="A0A1W2AES8"/>
<dbReference type="STRING" id="1434700.SAMN06296427_10498"/>
<proteinExistence type="predicted"/>
<reference evidence="2 3" key="1">
    <citation type="submission" date="2017-04" db="EMBL/GenBank/DDBJ databases">
        <authorList>
            <person name="Afonso C.L."/>
            <person name="Miller P.J."/>
            <person name="Scott M.A."/>
            <person name="Spackman E."/>
            <person name="Goraichik I."/>
            <person name="Dimitrov K.M."/>
            <person name="Suarez D.L."/>
            <person name="Swayne D.E."/>
        </authorList>
    </citation>
    <scope>NUCLEOTIDE SEQUENCE [LARGE SCALE GENOMIC DNA]</scope>
    <source>
        <strain evidence="2 3">CGMCC 1.12708</strain>
    </source>
</reference>
<dbReference type="GO" id="GO:0005829">
    <property type="term" value="C:cytosol"/>
    <property type="evidence" value="ECO:0007669"/>
    <property type="project" value="TreeGrafter"/>
</dbReference>
<dbReference type="PANTHER" id="PTHR33221">
    <property type="entry name" value="WINGED HELIX-TURN-HELIX TRANSCRIPTIONAL REGULATOR, RRF2 FAMILY"/>
    <property type="match status" value="1"/>
</dbReference>
<dbReference type="Proteomes" id="UP000192393">
    <property type="component" value="Unassembled WGS sequence"/>
</dbReference>
<dbReference type="GO" id="GO:0003700">
    <property type="term" value="F:DNA-binding transcription factor activity"/>
    <property type="evidence" value="ECO:0007669"/>
    <property type="project" value="TreeGrafter"/>
</dbReference>
<dbReference type="EMBL" id="FWXS01000004">
    <property type="protein sequence ID" value="SMC58982.1"/>
    <property type="molecule type" value="Genomic_DNA"/>
</dbReference>
<dbReference type="InterPro" id="IPR000944">
    <property type="entry name" value="Tscrpt_reg_Rrf2"/>
</dbReference>
<keyword evidence="3" id="KW-1185">Reference proteome</keyword>
<dbReference type="Gene3D" id="1.10.10.10">
    <property type="entry name" value="Winged helix-like DNA-binding domain superfamily/Winged helix DNA-binding domain"/>
    <property type="match status" value="1"/>
</dbReference>
<dbReference type="PANTHER" id="PTHR33221:SF5">
    <property type="entry name" value="HTH-TYPE TRANSCRIPTIONAL REGULATOR ISCR"/>
    <property type="match status" value="1"/>
</dbReference>
<dbReference type="Pfam" id="PF02082">
    <property type="entry name" value="Rrf2"/>
    <property type="match status" value="1"/>
</dbReference>
<dbReference type="PROSITE" id="PS51197">
    <property type="entry name" value="HTH_RRF2_2"/>
    <property type="match status" value="1"/>
</dbReference>
<gene>
    <name evidence="2" type="ORF">SAMN06296427_10498</name>
</gene>
<organism evidence="2 3">
    <name type="scientific">Moheibacter sediminis</name>
    <dbReference type="NCBI Taxonomy" id="1434700"/>
    <lineage>
        <taxon>Bacteria</taxon>
        <taxon>Pseudomonadati</taxon>
        <taxon>Bacteroidota</taxon>
        <taxon>Flavobacteriia</taxon>
        <taxon>Flavobacteriales</taxon>
        <taxon>Weeksellaceae</taxon>
        <taxon>Moheibacter</taxon>
    </lineage>
</organism>
<dbReference type="InterPro" id="IPR030489">
    <property type="entry name" value="TR_Rrf2-type_CS"/>
</dbReference>
<dbReference type="PROSITE" id="PS01332">
    <property type="entry name" value="HTH_RRF2_1"/>
    <property type="match status" value="1"/>
</dbReference>
<dbReference type="NCBIfam" id="TIGR00738">
    <property type="entry name" value="rrf2_super"/>
    <property type="match status" value="1"/>
</dbReference>
<evidence type="ECO:0000313" key="2">
    <source>
        <dbReference type="EMBL" id="SMC58982.1"/>
    </source>
</evidence>
<protein>
    <submittedName>
        <fullName evidence="2">Transcriptional regulator, BadM/Rrf2 family</fullName>
    </submittedName>
</protein>
<dbReference type="SUPFAM" id="SSF46785">
    <property type="entry name" value="Winged helix' DNA-binding domain"/>
    <property type="match status" value="1"/>
</dbReference>
<sequence>MLSKKTKYGLKAMAYLARNTERFPILISEISQEESIPQKFLEGILLDLKKNGLLASKKGKGGGYFLMRPAENITVASIIRVLDGPIALLPCVSLNYYQKCDDCKDEMTCTLNRVMVKVRDKTLKVLESQSLEDLK</sequence>
<dbReference type="InterPro" id="IPR036388">
    <property type="entry name" value="WH-like_DNA-bd_sf"/>
</dbReference>
<dbReference type="InterPro" id="IPR036390">
    <property type="entry name" value="WH_DNA-bd_sf"/>
</dbReference>
<evidence type="ECO:0000256" key="1">
    <source>
        <dbReference type="ARBA" id="ARBA00023125"/>
    </source>
</evidence>
<dbReference type="GO" id="GO:0003677">
    <property type="term" value="F:DNA binding"/>
    <property type="evidence" value="ECO:0007669"/>
    <property type="project" value="UniProtKB-KW"/>
</dbReference>